<gene>
    <name evidence="7" type="primary">LOC136082302</name>
</gene>
<evidence type="ECO:0000256" key="4">
    <source>
        <dbReference type="PROSITE-ProRule" id="PRU00175"/>
    </source>
</evidence>
<dbReference type="Pfam" id="PF13920">
    <property type="entry name" value="zf-C3HC4_3"/>
    <property type="match status" value="1"/>
</dbReference>
<proteinExistence type="predicted"/>
<keyword evidence="3" id="KW-0862">Zinc</keyword>
<dbReference type="InterPro" id="IPR017907">
    <property type="entry name" value="Znf_RING_CS"/>
</dbReference>
<evidence type="ECO:0000256" key="2">
    <source>
        <dbReference type="ARBA" id="ARBA00022771"/>
    </source>
</evidence>
<keyword evidence="6" id="KW-1185">Reference proteome</keyword>
<dbReference type="PROSITE" id="PS50089">
    <property type="entry name" value="ZF_RING_2"/>
    <property type="match status" value="1"/>
</dbReference>
<dbReference type="SUPFAM" id="SSF57850">
    <property type="entry name" value="RING/U-box"/>
    <property type="match status" value="1"/>
</dbReference>
<dbReference type="InterPro" id="IPR013083">
    <property type="entry name" value="Znf_RING/FYVE/PHD"/>
</dbReference>
<evidence type="ECO:0000313" key="7">
    <source>
        <dbReference type="RefSeq" id="XP_065657185.1"/>
    </source>
</evidence>
<dbReference type="InterPro" id="IPR018289">
    <property type="entry name" value="MULE_transposase_dom"/>
</dbReference>
<dbReference type="PANTHER" id="PTHR47160">
    <property type="entry name" value="PUTATIVE-RELATED"/>
    <property type="match status" value="1"/>
</dbReference>
<dbReference type="Proteomes" id="UP001652625">
    <property type="component" value="Chromosome 07"/>
</dbReference>
<dbReference type="PROSITE" id="PS00518">
    <property type="entry name" value="ZF_RING_1"/>
    <property type="match status" value="1"/>
</dbReference>
<keyword evidence="2 4" id="KW-0863">Zinc-finger</keyword>
<dbReference type="Gene3D" id="3.30.40.10">
    <property type="entry name" value="Zinc/RING finger domain, C3HC4 (zinc finger)"/>
    <property type="match status" value="1"/>
</dbReference>
<evidence type="ECO:0000313" key="6">
    <source>
        <dbReference type="Proteomes" id="UP001652625"/>
    </source>
</evidence>
<sequence length="600" mass="68325">MEILEGERKNSKIYYQNGYYYCKDKKATESYGGGFKCKDEFCRSRATSEPSLGLVQITPHNHLPDFEKKEILKLKQSIKRAAETTSGSLRDIFDQETASNQSAHHVSFGMMESTMYRRRRSVQSQLPANCGELDNSLRVNNISKFLNGTDFYKGYVRINNDYAHIFIGKTVVASPTDLHVDGTFKVVPRMFYQMITFGYILLDHFIPTIFILMTRKTQELYSLAFSKVAELVPHLSPLRIMTDYEQALMNTLEIQYPLAEISGCWFHYVNAVVNKCKHLGLFGLLKLQVHSDLKKWIRLLLCLSLLPPHHIQPTLGNLNPNLFVVSLSTNDFAKCQSLMTYMETFWIGRIGSNKISVFGCPRRTNSDQESFHASLLKRIKIAHPNIWVFITELRKFAEVQQLDKLRLECGLQIRRRRKQKYVLNDRKIRVATENLANGRLTSLEFLQSVSHCADALFNNQLGVSRINQPPELETVLSFTQGQIEPLQPNLIPPQDEAQQLNVSIPRDVAIVQNTDDVAIVQNTFQLGENLHSSTEIVAITETSRVVDETNGTTCPVCLENTPNFAAVPCGHMVCTMCIPHLQLKCPRCRATVVMFIQTFA</sequence>
<evidence type="ECO:0000256" key="1">
    <source>
        <dbReference type="ARBA" id="ARBA00022723"/>
    </source>
</evidence>
<dbReference type="Pfam" id="PF10551">
    <property type="entry name" value="MULE"/>
    <property type="match status" value="1"/>
</dbReference>
<name>A0ABM4C6G2_HYDVU</name>
<evidence type="ECO:0000259" key="5">
    <source>
        <dbReference type="PROSITE" id="PS50089"/>
    </source>
</evidence>
<dbReference type="PANTHER" id="PTHR47160:SF10">
    <property type="entry name" value="MULE TRANSPOSASE DOMAIN-CONTAINING PROTEIN"/>
    <property type="match status" value="1"/>
</dbReference>
<accession>A0ABM4C6G2</accession>
<reference evidence="7" key="1">
    <citation type="submission" date="2025-08" db="UniProtKB">
        <authorList>
            <consortium name="RefSeq"/>
        </authorList>
    </citation>
    <scope>IDENTIFICATION</scope>
</reference>
<dbReference type="SMART" id="SM00184">
    <property type="entry name" value="RING"/>
    <property type="match status" value="1"/>
</dbReference>
<keyword evidence="1" id="KW-0479">Metal-binding</keyword>
<dbReference type="GeneID" id="136082302"/>
<feature type="domain" description="RING-type" evidence="5">
    <location>
        <begin position="554"/>
        <end position="589"/>
    </location>
</feature>
<dbReference type="InterPro" id="IPR001841">
    <property type="entry name" value="Znf_RING"/>
</dbReference>
<protein>
    <submittedName>
        <fullName evidence="7">Uncharacterized protein LOC136082302</fullName>
    </submittedName>
</protein>
<dbReference type="RefSeq" id="XP_065657185.1">
    <property type="nucleotide sequence ID" value="XM_065801113.1"/>
</dbReference>
<organism evidence="6 7">
    <name type="scientific">Hydra vulgaris</name>
    <name type="common">Hydra</name>
    <name type="synonym">Hydra attenuata</name>
    <dbReference type="NCBI Taxonomy" id="6087"/>
    <lineage>
        <taxon>Eukaryota</taxon>
        <taxon>Metazoa</taxon>
        <taxon>Cnidaria</taxon>
        <taxon>Hydrozoa</taxon>
        <taxon>Hydroidolina</taxon>
        <taxon>Anthoathecata</taxon>
        <taxon>Aplanulata</taxon>
        <taxon>Hydridae</taxon>
        <taxon>Hydra</taxon>
    </lineage>
</organism>
<evidence type="ECO:0000256" key="3">
    <source>
        <dbReference type="ARBA" id="ARBA00022833"/>
    </source>
</evidence>